<sequence length="129" mass="15151">MLKPLTLLLSLFFLCACSNSVTKEQLLTKQPWTINKVEYLETGEWAPSYINQGSLWTFSEDYKASFSMNNDFQQTSIHGNWELKADSLYFNSPMDSSVMLIEELTDSNLNWIWTAHNLKFYLIKYQERD</sequence>
<feature type="chain" id="PRO_5029022198" description="Lipocalin-like domain-containing protein" evidence="1">
    <location>
        <begin position="24"/>
        <end position="129"/>
    </location>
</feature>
<feature type="signal peptide" evidence="1">
    <location>
        <begin position="1"/>
        <end position="23"/>
    </location>
</feature>
<keyword evidence="3" id="KW-1185">Reference proteome</keyword>
<evidence type="ECO:0000313" key="3">
    <source>
        <dbReference type="Proteomes" id="UP000516305"/>
    </source>
</evidence>
<dbReference type="RefSeq" id="WP_210758603.1">
    <property type="nucleotide sequence ID" value="NZ_CP060139.1"/>
</dbReference>
<accession>A0A7H0VEC2</accession>
<evidence type="ECO:0008006" key="4">
    <source>
        <dbReference type="Google" id="ProtNLM"/>
    </source>
</evidence>
<reference evidence="2 3" key="1">
    <citation type="submission" date="2020-08" db="EMBL/GenBank/DDBJ databases">
        <title>Croceimicrobium hydrocarbonivorans gen. nov., sp. nov., a novel marine bacterium isolated from a bacterial consortium that degrades polyethylene terephthalate.</title>
        <authorList>
            <person name="Liu R."/>
        </authorList>
    </citation>
    <scope>NUCLEOTIDE SEQUENCE [LARGE SCALE GENOMIC DNA]</scope>
    <source>
        <strain evidence="2 3">A20-9</strain>
    </source>
</reference>
<proteinExistence type="predicted"/>
<dbReference type="KEGG" id="chyd:H4K34_17115"/>
<protein>
    <recommendedName>
        <fullName evidence="4">Lipocalin-like domain-containing protein</fullName>
    </recommendedName>
</protein>
<keyword evidence="1" id="KW-0732">Signal</keyword>
<name>A0A7H0VEC2_9FLAO</name>
<dbReference type="EMBL" id="CP060139">
    <property type="protein sequence ID" value="QNR24070.1"/>
    <property type="molecule type" value="Genomic_DNA"/>
</dbReference>
<evidence type="ECO:0000313" key="2">
    <source>
        <dbReference type="EMBL" id="QNR24070.1"/>
    </source>
</evidence>
<dbReference type="PROSITE" id="PS51257">
    <property type="entry name" value="PROKAR_LIPOPROTEIN"/>
    <property type="match status" value="1"/>
</dbReference>
<organism evidence="2 3">
    <name type="scientific">Croceimicrobium hydrocarbonivorans</name>
    <dbReference type="NCBI Taxonomy" id="2761580"/>
    <lineage>
        <taxon>Bacteria</taxon>
        <taxon>Pseudomonadati</taxon>
        <taxon>Bacteroidota</taxon>
        <taxon>Flavobacteriia</taxon>
        <taxon>Flavobacteriales</taxon>
        <taxon>Owenweeksiaceae</taxon>
        <taxon>Croceimicrobium</taxon>
    </lineage>
</organism>
<gene>
    <name evidence="2" type="ORF">H4K34_17115</name>
</gene>
<dbReference type="AlphaFoldDB" id="A0A7H0VEC2"/>
<evidence type="ECO:0000256" key="1">
    <source>
        <dbReference type="SAM" id="SignalP"/>
    </source>
</evidence>
<dbReference type="Proteomes" id="UP000516305">
    <property type="component" value="Chromosome"/>
</dbReference>